<dbReference type="InterPro" id="IPR052752">
    <property type="entry name" value="NACHT-WD_repeat"/>
</dbReference>
<proteinExistence type="predicted"/>
<dbReference type="InterPro" id="IPR015943">
    <property type="entry name" value="WD40/YVTN_repeat-like_dom_sf"/>
</dbReference>
<dbReference type="Gene3D" id="3.40.50.300">
    <property type="entry name" value="P-loop containing nucleotide triphosphate hydrolases"/>
    <property type="match status" value="1"/>
</dbReference>
<keyword evidence="1" id="KW-0853">WD repeat</keyword>
<evidence type="ECO:0000259" key="4">
    <source>
        <dbReference type="Pfam" id="PF25469"/>
    </source>
</evidence>
<sequence>MQKMNGTVTGKDAECKFHIRHLDDVVDKNGTSIHRADLERALRYKHLDIPEFKVAETLLRGGIDLENLPCQKPKVVRMFVCSSGQDFEAERSYLFESVYPQVREYCRTNHGVDFQLVDMYWGDSSMPACDPHKMAAVHEELSHCQQTSMGPNFLLFIGQKYGEPHVPVEIPTTDMDSIRSALEKNGTDVTLLDKWFRKEMNGTPEVYRLVDINGDFSQEFSELVRLLQTGSSLTKNVPEIKCPMSDFELLVQTGILDQDRKSRDVNCLVYVRDIRNIDEHLGAKNAAMFVDLDTATGTWDAGRKGAMTALRSVVEKGVTSENMVKAEIELNGCTLDEEKSEQYVAEIGRHFYERVTQLVNQRMLERTPMYKDELLYDICLHWGQVGRYTGPLVARKEVLDSIKGYLLNETDQPLVFVGAQGSGKTSLIAKAANDINEAIANSDISMPTSLIVRFVGETGLSRDIQPFLYNVCHQLAYVTGRRRQDVPSEYRALKNHFIDLVQRGEYGGMLVILIDALDAMSSTDSGHKLDWLPSRLASNVKIVITVDSENEDMVSRLESKVEQGLIEIPNFTDVVCEDLVKQLIINCSKTKKTVWYDEWRRIQAIFKSVSSPLYAKLVYEQMVCTWRPFDEVSKEPVPKCIEDHITKLFEKLEKRHGRIFVQRVLGYLTAVSNGLSESELEDILSLDEDVLNDAYEKVGEYWSIRRIPQFFWPQLRYDLEPYIAVRQIDGIATITWRYKKFADVAARKYLPDNSETVRQMYSTMADYFLGEWSGTRKKPYQHPPMLMAKYKIVDCDDEGCRHVPSQPLWFGQFLKFNTRKLNNLPHTLLKSRRYEDLKASVFCNYEWIASKLRTSTVQRLIADFEMLDDREANLVADAIRMSKSALAIRPDALGTEITGRLLPHIHKYPYIKDLIRQCDLDVQRCCPLVPNSQIYSAPGGPLQYECDVGGFDDSNPIDIDVFSSPDGILLAAKPTYSSRLRVWELSNGEERPDIMLPLGAVRPSRGGKYINIFVDDCKLKTYRSDSGVFHGEMSYGPGKIAHVDVASKYLGLVLQKGAGPYVFDLERSEILHKFSYHTHAVAISDNEAYVLFNAERNILLYELPTMERRCVATATDVAHDIIFINDIPKCYVMTKTKLLESIQFDVVNRKSKTKTILTDMEAKECIPSNSKNLLIVRCSKTLHVVDTVLDRVRARFQKLPPGVFVDNSSQFSGAGFTPDDKMVVAARYTYLIIWDAATCSPIRVLQSAVSPMVKIFTPDSINKVVTLLKNNSFQVWDLANLDRDTDHSAEVHQGAVVSMAVSSSTDYILSHDNATPDAKLVCLRTGKVVDTLQHSDNVTDRVLEVLLSPDGQYAVTRARLVDTNGGIASTFDLVTDDVMWEVETASKVFHAMSNRYIVFSPSSHTAAFVTCAFYNRCDWSENIYNVFIVCPETSSNYTIDFPYHTEFVSPPRIVTAGKDSFFVAVVQTSERTVDKTTKRELSRWNEVRLVVQRMDSSHNPEDLFLYRVQNWSKEVGNKDVFLDFIPVNEEKILVVYAKDLASYEFVTDKGIVPPKNVKKGAFMFDVKYKTPLKHFPDFLSCSSSLRGLQISSQFTYIMDSDLQVFKYSTNSFHRQITSCSFASGTVRPALDGRYLIGISGDRRTIVVVRTSDDKPLGSMYVHGRATCLEMAEDDRTVVVGCEDGRIMIMSLILEFADPLREYIEKLPSRVDDEFEENLILTDVRRLSMSTPDQHRLSARLREKARDEERRPPSYTTLQRAVTISRQNNRYRNTPSCAQQ</sequence>
<protein>
    <submittedName>
        <fullName evidence="5">NWD2-like protein</fullName>
    </submittedName>
</protein>
<organism evidence="5 6">
    <name type="scientific">Mya arenaria</name>
    <name type="common">Soft-shell clam</name>
    <dbReference type="NCBI Taxonomy" id="6604"/>
    <lineage>
        <taxon>Eukaryota</taxon>
        <taxon>Metazoa</taxon>
        <taxon>Spiralia</taxon>
        <taxon>Lophotrochozoa</taxon>
        <taxon>Mollusca</taxon>
        <taxon>Bivalvia</taxon>
        <taxon>Autobranchia</taxon>
        <taxon>Heteroconchia</taxon>
        <taxon>Euheterodonta</taxon>
        <taxon>Imparidentia</taxon>
        <taxon>Neoheterodontei</taxon>
        <taxon>Myida</taxon>
        <taxon>Myoidea</taxon>
        <taxon>Myidae</taxon>
        <taxon>Mya</taxon>
    </lineage>
</organism>
<dbReference type="PANTHER" id="PTHR19871:SF14">
    <property type="entry name" value="DUF4062 DOMAIN-CONTAINING PROTEIN"/>
    <property type="match status" value="1"/>
</dbReference>
<dbReference type="Gene3D" id="2.130.10.10">
    <property type="entry name" value="YVTN repeat-like/Quinoprotein amine dehydrogenase"/>
    <property type="match status" value="1"/>
</dbReference>
<keyword evidence="2" id="KW-0677">Repeat</keyword>
<dbReference type="Proteomes" id="UP001164746">
    <property type="component" value="Chromosome 4"/>
</dbReference>
<gene>
    <name evidence="5" type="ORF">MAR_009434</name>
</gene>
<evidence type="ECO:0000313" key="5">
    <source>
        <dbReference type="EMBL" id="WAR02876.1"/>
    </source>
</evidence>
<dbReference type="PANTHER" id="PTHR19871">
    <property type="entry name" value="BETA TRANSDUCIN-RELATED PROTEIN"/>
    <property type="match status" value="1"/>
</dbReference>
<feature type="compositionally biased region" description="Basic and acidic residues" evidence="3">
    <location>
        <begin position="1734"/>
        <end position="1751"/>
    </location>
</feature>
<dbReference type="Pfam" id="PF25469">
    <property type="entry name" value="WHD_NWD1"/>
    <property type="match status" value="1"/>
</dbReference>
<dbReference type="InterPro" id="IPR057588">
    <property type="entry name" value="NWD1/2-like_WH"/>
</dbReference>
<dbReference type="InterPro" id="IPR011047">
    <property type="entry name" value="Quinoprotein_ADH-like_sf"/>
</dbReference>
<evidence type="ECO:0000256" key="2">
    <source>
        <dbReference type="ARBA" id="ARBA00022737"/>
    </source>
</evidence>
<feature type="region of interest" description="Disordered" evidence="3">
    <location>
        <begin position="1734"/>
        <end position="1753"/>
    </location>
</feature>
<keyword evidence="6" id="KW-1185">Reference proteome</keyword>
<accession>A0ABY7E6V1</accession>
<reference evidence="5" key="1">
    <citation type="submission" date="2022-11" db="EMBL/GenBank/DDBJ databases">
        <title>Centuries of genome instability and evolution in soft-shell clam transmissible cancer (bioRxiv).</title>
        <authorList>
            <person name="Hart S.F.M."/>
            <person name="Yonemitsu M.A."/>
            <person name="Giersch R.M."/>
            <person name="Beal B.F."/>
            <person name="Arriagada G."/>
            <person name="Davis B.W."/>
            <person name="Ostrander E.A."/>
            <person name="Goff S.P."/>
            <person name="Metzger M.J."/>
        </authorList>
    </citation>
    <scope>NUCLEOTIDE SEQUENCE</scope>
    <source>
        <strain evidence="5">MELC-2E11</strain>
        <tissue evidence="5">Siphon/mantle</tissue>
    </source>
</reference>
<evidence type="ECO:0000313" key="6">
    <source>
        <dbReference type="Proteomes" id="UP001164746"/>
    </source>
</evidence>
<name>A0ABY7E6V1_MYAAR</name>
<evidence type="ECO:0000256" key="3">
    <source>
        <dbReference type="SAM" id="MobiDB-lite"/>
    </source>
</evidence>
<dbReference type="InterPro" id="IPR027417">
    <property type="entry name" value="P-loop_NTPase"/>
</dbReference>
<dbReference type="SUPFAM" id="SSF50998">
    <property type="entry name" value="Quinoprotein alcohol dehydrogenase-like"/>
    <property type="match status" value="1"/>
</dbReference>
<feature type="domain" description="NWD1/2-like winged helix-turn-helix" evidence="4">
    <location>
        <begin position="640"/>
        <end position="754"/>
    </location>
</feature>
<dbReference type="SUPFAM" id="SSF52540">
    <property type="entry name" value="P-loop containing nucleoside triphosphate hydrolases"/>
    <property type="match status" value="1"/>
</dbReference>
<evidence type="ECO:0000256" key="1">
    <source>
        <dbReference type="ARBA" id="ARBA00022574"/>
    </source>
</evidence>
<dbReference type="SUPFAM" id="SSF82171">
    <property type="entry name" value="DPP6 N-terminal domain-like"/>
    <property type="match status" value="1"/>
</dbReference>
<dbReference type="EMBL" id="CP111015">
    <property type="protein sequence ID" value="WAR02876.1"/>
    <property type="molecule type" value="Genomic_DNA"/>
</dbReference>